<dbReference type="OrthoDB" id="5877938at2"/>
<gene>
    <name evidence="1" type="ORF">VQ7734_04736</name>
</gene>
<keyword evidence="2" id="KW-1185">Reference proteome</keyword>
<dbReference type="RefSeq" id="WP_143169450.1">
    <property type="nucleotide sequence ID" value="NZ_AP024898.1"/>
</dbReference>
<name>A0A1M7Z259_9VIBR</name>
<accession>A0A1M7Z259</accession>
<dbReference type="Proteomes" id="UP000184600">
    <property type="component" value="Unassembled WGS sequence"/>
</dbReference>
<dbReference type="EMBL" id="FRFG01000087">
    <property type="protein sequence ID" value="SHO58961.1"/>
    <property type="molecule type" value="Genomic_DNA"/>
</dbReference>
<reference evidence="2" key="1">
    <citation type="submission" date="2016-12" db="EMBL/GenBank/DDBJ databases">
        <authorList>
            <person name="Rodrigo-Torres L."/>
            <person name="Arahal R.D."/>
            <person name="Lucena T."/>
        </authorList>
    </citation>
    <scope>NUCLEOTIDE SEQUENCE [LARGE SCALE GENOMIC DNA]</scope>
</reference>
<dbReference type="STRING" id="1117707.VQ7734_04736"/>
<evidence type="ECO:0000313" key="1">
    <source>
        <dbReference type="EMBL" id="SHO58961.1"/>
    </source>
</evidence>
<evidence type="ECO:0000313" key="2">
    <source>
        <dbReference type="Proteomes" id="UP000184600"/>
    </source>
</evidence>
<sequence>MSNGRDRSRETVLTSLTSGGTANITVGGNTDIKGATIATTDADGKDTGDLTLKTGTLTYSDLSNTSYSSNMSAGFSTGAAIGDVVNEKTGETETQVSIGSNTTSAQLNDSSDYHKGKTLATVGQGSLIIGDEAGSDDTTALNRDVENSETDLFTVDRQQGNFDVSIDHRLFHEGGHLAIAEDVKRNEITFDSIADAMDDDNQSVGLTGNEEGKEGVLDHLEHKHDFFTATKNFITDENNEALVKTLNDPNATPEQKQAAYQSLSASIAKQFDLTPAEVMMALVGENGQQGQGAYGDGKIFFNDAMHFNLTDIVNTIGHETQHYLDDNLLQSNDSQTFEENREEYAGLMGEATADYVSFNFENSGFGHFGGFNLQNGTTGSELIRNNTQTYETVRLVLWFTVRLNLHREQKNIRR</sequence>
<protein>
    <submittedName>
        <fullName evidence="1">Uncharacterized protein</fullName>
    </submittedName>
</protein>
<proteinExistence type="predicted"/>
<dbReference type="AlphaFoldDB" id="A0A1M7Z259"/>
<organism evidence="1 2">
    <name type="scientific">Vibrio quintilis</name>
    <dbReference type="NCBI Taxonomy" id="1117707"/>
    <lineage>
        <taxon>Bacteria</taxon>
        <taxon>Pseudomonadati</taxon>
        <taxon>Pseudomonadota</taxon>
        <taxon>Gammaproteobacteria</taxon>
        <taxon>Vibrionales</taxon>
        <taxon>Vibrionaceae</taxon>
        <taxon>Vibrio</taxon>
    </lineage>
</organism>